<feature type="transmembrane region" description="Helical" evidence="8">
    <location>
        <begin position="90"/>
        <end position="112"/>
    </location>
</feature>
<evidence type="ECO:0000256" key="6">
    <source>
        <dbReference type="ARBA" id="ARBA00022989"/>
    </source>
</evidence>
<evidence type="ECO:0000256" key="1">
    <source>
        <dbReference type="ARBA" id="ARBA00004651"/>
    </source>
</evidence>
<feature type="transmembrane region" description="Helical" evidence="8">
    <location>
        <begin position="49"/>
        <end position="70"/>
    </location>
</feature>
<feature type="transmembrane region" description="Helical" evidence="8">
    <location>
        <begin position="239"/>
        <end position="257"/>
    </location>
</feature>
<keyword evidence="3" id="KW-0813">Transport</keyword>
<dbReference type="PANTHER" id="PTHR34979">
    <property type="entry name" value="INNER MEMBRANE PROTEIN YGAZ"/>
    <property type="match status" value="1"/>
</dbReference>
<evidence type="ECO:0000256" key="5">
    <source>
        <dbReference type="ARBA" id="ARBA00022692"/>
    </source>
</evidence>
<accession>A0A7J5AZF3</accession>
<feature type="transmembrane region" description="Helical" evidence="8">
    <location>
        <begin position="167"/>
        <end position="187"/>
    </location>
</feature>
<evidence type="ECO:0000256" key="8">
    <source>
        <dbReference type="SAM" id="Phobius"/>
    </source>
</evidence>
<comment type="caution">
    <text evidence="9">The sequence shown here is derived from an EMBL/GenBank/DDBJ whole genome shotgun (WGS) entry which is preliminary data.</text>
</comment>
<evidence type="ECO:0000256" key="4">
    <source>
        <dbReference type="ARBA" id="ARBA00022475"/>
    </source>
</evidence>
<dbReference type="PANTHER" id="PTHR34979:SF1">
    <property type="entry name" value="INNER MEMBRANE PROTEIN YGAZ"/>
    <property type="match status" value="1"/>
</dbReference>
<comment type="similarity">
    <text evidence="2">Belongs to the AzlC family.</text>
</comment>
<evidence type="ECO:0000256" key="3">
    <source>
        <dbReference type="ARBA" id="ARBA00022448"/>
    </source>
</evidence>
<sequence length="269" mass="27853">MAAGAGTGSGAGTDARANAAANRATSLTPSLEVPSTRGARIRAGLRDSVAAGLGVVPLGVAFGVLVMQAGLPWWVAPSLSVLVYAGSIELLLVGLIAAGTPIATMALTTFFVNFRHVFYAFSFPLHLVRGRLARLYSIWAMTDEAYAIVTPIPSAQRSATRLLTLQLALQTYWVGGGLAGVALASILPGEIKGLEFSLCALFTVLALDAIRSREDVPSLLIAGLSVSLGLLFVPGAPLFAALILFAVALAVRALVAARRDRGEVQVSDV</sequence>
<keyword evidence="5 8" id="KW-0812">Transmembrane</keyword>
<organism evidence="9 10">
    <name type="scientific">Pseudoclavibacter terrae</name>
    <dbReference type="NCBI Taxonomy" id="1530195"/>
    <lineage>
        <taxon>Bacteria</taxon>
        <taxon>Bacillati</taxon>
        <taxon>Actinomycetota</taxon>
        <taxon>Actinomycetes</taxon>
        <taxon>Micrococcales</taxon>
        <taxon>Microbacteriaceae</taxon>
        <taxon>Pseudoclavibacter</taxon>
    </lineage>
</organism>
<gene>
    <name evidence="9" type="ORF">F8O03_15005</name>
</gene>
<proteinExistence type="inferred from homology"/>
<dbReference type="AlphaFoldDB" id="A0A7J5AZF3"/>
<dbReference type="Proteomes" id="UP000490386">
    <property type="component" value="Unassembled WGS sequence"/>
</dbReference>
<dbReference type="InterPro" id="IPR011606">
    <property type="entry name" value="Brnchd-chn_aa_trnsp_permease"/>
</dbReference>
<reference evidence="9 10" key="1">
    <citation type="submission" date="2019-09" db="EMBL/GenBank/DDBJ databases">
        <title>Phylogeny of genus Pseudoclavibacter and closely related genus.</title>
        <authorList>
            <person name="Li Y."/>
        </authorList>
    </citation>
    <scope>NUCLEOTIDE SEQUENCE [LARGE SCALE GENOMIC DNA]</scope>
    <source>
        <strain evidence="9 10">THG-MD12</strain>
    </source>
</reference>
<evidence type="ECO:0000256" key="2">
    <source>
        <dbReference type="ARBA" id="ARBA00010735"/>
    </source>
</evidence>
<evidence type="ECO:0000313" key="10">
    <source>
        <dbReference type="Proteomes" id="UP000490386"/>
    </source>
</evidence>
<dbReference type="Pfam" id="PF03591">
    <property type="entry name" value="AzlC"/>
    <property type="match status" value="1"/>
</dbReference>
<protein>
    <submittedName>
        <fullName evidence="9">Branched-chain amino acid ABC transporter permease</fullName>
    </submittedName>
</protein>
<evidence type="ECO:0000313" key="9">
    <source>
        <dbReference type="EMBL" id="KAB1636951.1"/>
    </source>
</evidence>
<keyword evidence="10" id="KW-1185">Reference proteome</keyword>
<name>A0A7J5AZF3_9MICO</name>
<keyword evidence="6 8" id="KW-1133">Transmembrane helix</keyword>
<dbReference type="GO" id="GO:0005886">
    <property type="term" value="C:plasma membrane"/>
    <property type="evidence" value="ECO:0007669"/>
    <property type="project" value="UniProtKB-SubCell"/>
</dbReference>
<comment type="subcellular location">
    <subcellularLocation>
        <location evidence="1">Cell membrane</location>
        <topology evidence="1">Multi-pass membrane protein</topology>
    </subcellularLocation>
</comment>
<dbReference type="EMBL" id="WBJX01000005">
    <property type="protein sequence ID" value="KAB1636951.1"/>
    <property type="molecule type" value="Genomic_DNA"/>
</dbReference>
<evidence type="ECO:0000256" key="7">
    <source>
        <dbReference type="ARBA" id="ARBA00023136"/>
    </source>
</evidence>
<keyword evidence="4" id="KW-1003">Cell membrane</keyword>
<keyword evidence="7 8" id="KW-0472">Membrane</keyword>
<dbReference type="OrthoDB" id="3181706at2"/>
<dbReference type="GO" id="GO:1903785">
    <property type="term" value="P:L-valine transmembrane transport"/>
    <property type="evidence" value="ECO:0007669"/>
    <property type="project" value="TreeGrafter"/>
</dbReference>